<protein>
    <submittedName>
        <fullName evidence="2">Uncharacterized protein</fullName>
    </submittedName>
</protein>
<proteinExistence type="predicted"/>
<comment type="caution">
    <text evidence="2">The sequence shown here is derived from an EMBL/GenBank/DDBJ whole genome shotgun (WGS) entry which is preliminary data.</text>
</comment>
<evidence type="ECO:0000256" key="1">
    <source>
        <dbReference type="SAM" id="MobiDB-lite"/>
    </source>
</evidence>
<gene>
    <name evidence="2" type="ORF">EUX98_g1649</name>
</gene>
<reference evidence="2 3" key="1">
    <citation type="submission" date="2019-02" db="EMBL/GenBank/DDBJ databases">
        <title>Genome sequencing of the rare red list fungi Antrodiella citrinella (Flaviporus citrinellus).</title>
        <authorList>
            <person name="Buettner E."/>
            <person name="Kellner H."/>
        </authorList>
    </citation>
    <scope>NUCLEOTIDE SEQUENCE [LARGE SCALE GENOMIC DNA]</scope>
    <source>
        <strain evidence="2 3">DSM 108506</strain>
    </source>
</reference>
<feature type="region of interest" description="Disordered" evidence="1">
    <location>
        <begin position="1"/>
        <end position="28"/>
    </location>
</feature>
<keyword evidence="3" id="KW-1185">Reference proteome</keyword>
<dbReference type="Proteomes" id="UP000308730">
    <property type="component" value="Unassembled WGS sequence"/>
</dbReference>
<sequence>MQRPSVPLPQPQSQLMPNLAAPPPTASALQSSPLAILTRRIDAARKALIEHIDKHGCLSDVDLELKVLNLSSRVKTRDNVLSGGGLPSTVACAEEAVRDAERSLVEHVRDNVDTKTMTSLDVVLDAKGEDLRNRFKLLDRHSRPATTHA</sequence>
<name>A0A4S4N101_9APHY</name>
<evidence type="ECO:0000313" key="2">
    <source>
        <dbReference type="EMBL" id="THH32566.1"/>
    </source>
</evidence>
<dbReference type="AlphaFoldDB" id="A0A4S4N101"/>
<feature type="compositionally biased region" description="Pro residues" evidence="1">
    <location>
        <begin position="1"/>
        <end position="10"/>
    </location>
</feature>
<evidence type="ECO:0000313" key="3">
    <source>
        <dbReference type="Proteomes" id="UP000308730"/>
    </source>
</evidence>
<organism evidence="2 3">
    <name type="scientific">Antrodiella citrinella</name>
    <dbReference type="NCBI Taxonomy" id="2447956"/>
    <lineage>
        <taxon>Eukaryota</taxon>
        <taxon>Fungi</taxon>
        <taxon>Dikarya</taxon>
        <taxon>Basidiomycota</taxon>
        <taxon>Agaricomycotina</taxon>
        <taxon>Agaricomycetes</taxon>
        <taxon>Polyporales</taxon>
        <taxon>Steccherinaceae</taxon>
        <taxon>Antrodiella</taxon>
    </lineage>
</organism>
<accession>A0A4S4N101</accession>
<dbReference type="EMBL" id="SGPM01000019">
    <property type="protein sequence ID" value="THH32566.1"/>
    <property type="molecule type" value="Genomic_DNA"/>
</dbReference>